<protein>
    <recommendedName>
        <fullName evidence="3">Der GTPase-activating protein YihI</fullName>
    </recommendedName>
</protein>
<keyword evidence="2 3" id="KW-0690">Ribosome biogenesis</keyword>
<dbReference type="AlphaFoldDB" id="A0A433ZRH4"/>
<evidence type="ECO:0000256" key="1">
    <source>
        <dbReference type="ARBA" id="ARBA00022468"/>
    </source>
</evidence>
<dbReference type="NCBIfam" id="NF003560">
    <property type="entry name" value="PRK05244.1-1"/>
    <property type="match status" value="1"/>
</dbReference>
<evidence type="ECO:0000256" key="3">
    <source>
        <dbReference type="HAMAP-Rule" id="MF_01058"/>
    </source>
</evidence>
<comment type="caution">
    <text evidence="5">The sequence shown here is derived from an EMBL/GenBank/DDBJ whole genome shotgun (WGS) entry which is preliminary data.</text>
</comment>
<feature type="compositionally biased region" description="Basic and acidic residues" evidence="4">
    <location>
        <begin position="16"/>
        <end position="27"/>
    </location>
</feature>
<dbReference type="InterPro" id="IPR007336">
    <property type="entry name" value="YihI"/>
</dbReference>
<gene>
    <name evidence="3" type="primary">yihI</name>
    <name evidence="5" type="ORF">CKG00_16415</name>
</gene>
<evidence type="ECO:0000256" key="2">
    <source>
        <dbReference type="ARBA" id="ARBA00022517"/>
    </source>
</evidence>
<sequence length="167" mass="18768">MAAISKKPSRSRTPKKSREELNTEGRERKRQKKHRGNPSGARQQDDTRKTGRGADNAVADPRIGSKKPVPLIAEGKTSVKPAVKKPAEPLKARLSPEEELAKLENDERLDALLLRLENNETLTAEENTYVDTMLERIDALMEKLGISLDEDDDEEKTDDIMQLLKGR</sequence>
<dbReference type="EMBL" id="NRQY01000002">
    <property type="protein sequence ID" value="RUT64734.1"/>
    <property type="molecule type" value="Genomic_DNA"/>
</dbReference>
<organism evidence="5 6">
    <name type="scientific">Morganella morganii</name>
    <name type="common">Proteus morganii</name>
    <dbReference type="NCBI Taxonomy" id="582"/>
    <lineage>
        <taxon>Bacteria</taxon>
        <taxon>Pseudomonadati</taxon>
        <taxon>Pseudomonadota</taxon>
        <taxon>Gammaproteobacteria</taxon>
        <taxon>Enterobacterales</taxon>
        <taxon>Morganellaceae</taxon>
        <taxon>Morganella</taxon>
    </lineage>
</organism>
<dbReference type="Pfam" id="PF04220">
    <property type="entry name" value="YihI"/>
    <property type="match status" value="1"/>
</dbReference>
<accession>A0A433ZRH4</accession>
<dbReference type="HAMAP" id="MF_01058">
    <property type="entry name" value="GAP_YihI"/>
    <property type="match status" value="1"/>
</dbReference>
<dbReference type="GO" id="GO:0042254">
    <property type="term" value="P:ribosome biogenesis"/>
    <property type="evidence" value="ECO:0007669"/>
    <property type="project" value="UniProtKB-KW"/>
</dbReference>
<dbReference type="GO" id="GO:0005096">
    <property type="term" value="F:GTPase activator activity"/>
    <property type="evidence" value="ECO:0007669"/>
    <property type="project" value="UniProtKB-KW"/>
</dbReference>
<name>A0A433ZRH4_MORMO</name>
<geneLocation type="plasmid" evidence="5">
    <name>unnamed1</name>
</geneLocation>
<comment type="similarity">
    <text evidence="3">Belongs to the YihI family.</text>
</comment>
<dbReference type="Proteomes" id="UP000286908">
    <property type="component" value="Unassembled WGS sequence"/>
</dbReference>
<dbReference type="OrthoDB" id="5677577at2"/>
<comment type="function">
    <text evidence="3">A GTPase-activating protein (GAP) that modifies Der/EngA GTPase function. May play a role in ribosome biogenesis.</text>
</comment>
<evidence type="ECO:0000256" key="4">
    <source>
        <dbReference type="SAM" id="MobiDB-lite"/>
    </source>
</evidence>
<comment type="subunit">
    <text evidence="3">Interacts with Der.</text>
</comment>
<evidence type="ECO:0000313" key="6">
    <source>
        <dbReference type="Proteomes" id="UP000286908"/>
    </source>
</evidence>
<feature type="region of interest" description="Disordered" evidence="4">
    <location>
        <begin position="1"/>
        <end position="91"/>
    </location>
</feature>
<evidence type="ECO:0000313" key="5">
    <source>
        <dbReference type="EMBL" id="RUT64734.1"/>
    </source>
</evidence>
<keyword evidence="5" id="KW-0614">Plasmid</keyword>
<reference evidence="5 6" key="1">
    <citation type="submission" date="2017-08" db="EMBL/GenBank/DDBJ databases">
        <title>Draft genome sequence of pheromone producing symbiont Morganella morganii, of the female New Zealand grass grub Costelytra giveni.</title>
        <authorList>
            <person name="Laugraud A."/>
            <person name="Young S.D."/>
            <person name="Hurst M.H."/>
        </authorList>
    </citation>
    <scope>NUCLEOTIDE SEQUENCE [LARGE SCALE GENOMIC DNA]</scope>
    <source>
        <strain evidence="5 6">MMsCG</strain>
        <plasmid evidence="5">unnamed1</plasmid>
    </source>
</reference>
<proteinExistence type="inferred from homology"/>
<keyword evidence="1 3" id="KW-0343">GTPase activation</keyword>